<dbReference type="AlphaFoldDB" id="A0A2N5PY00"/>
<dbReference type="Proteomes" id="UP000234840">
    <property type="component" value="Unassembled WGS sequence"/>
</dbReference>
<protein>
    <submittedName>
        <fullName evidence="1">Uncharacterized protein</fullName>
    </submittedName>
</protein>
<name>A0A2N5PY00_MEDGN</name>
<gene>
    <name evidence="1" type="ORF">CDL20_11570</name>
</gene>
<evidence type="ECO:0000313" key="2">
    <source>
        <dbReference type="Proteomes" id="UP000234840"/>
    </source>
</evidence>
<comment type="caution">
    <text evidence="1">The sequence shown here is derived from an EMBL/GenBank/DDBJ whole genome shotgun (WGS) entry which is preliminary data.</text>
</comment>
<organism evidence="1 2">
    <name type="scientific">Mediterraneibacter gnavus</name>
    <name type="common">Ruminococcus gnavus</name>
    <dbReference type="NCBI Taxonomy" id="33038"/>
    <lineage>
        <taxon>Bacteria</taxon>
        <taxon>Bacillati</taxon>
        <taxon>Bacillota</taxon>
        <taxon>Clostridia</taxon>
        <taxon>Lachnospirales</taxon>
        <taxon>Lachnospiraceae</taxon>
        <taxon>Mediterraneibacter</taxon>
    </lineage>
</organism>
<sequence length="80" mass="9384">MSKTKIYVKVAAEFTPEGQLKPMWITWEDGRKFEIQRITDCRRAASLKAGGVGLRYTCIISGSPHYLFYEENYKWFVESR</sequence>
<proteinExistence type="predicted"/>
<accession>A0A2N5PY00</accession>
<reference evidence="1 2" key="1">
    <citation type="journal article" date="2017" name="Genome Med.">
        <title>A novel Ruminococcus gnavus clade enriched in inflammatory bowel disease patients.</title>
        <authorList>
            <person name="Hall A.B."/>
            <person name="Yassour M."/>
            <person name="Sauk J."/>
            <person name="Garner A."/>
            <person name="Jiang X."/>
            <person name="Arthur T."/>
            <person name="Lagoudas G.K."/>
            <person name="Vatanen T."/>
            <person name="Fornelos N."/>
            <person name="Wilson R."/>
            <person name="Bertha M."/>
            <person name="Cohen M."/>
            <person name="Garber J."/>
            <person name="Khalili H."/>
            <person name="Gevers D."/>
            <person name="Ananthakrishnan A.N."/>
            <person name="Kugathasan S."/>
            <person name="Lander E.S."/>
            <person name="Blainey P."/>
            <person name="Vlamakis H."/>
            <person name="Xavier R.J."/>
            <person name="Huttenhower C."/>
        </authorList>
    </citation>
    <scope>NUCLEOTIDE SEQUENCE [LARGE SCALE GENOMIC DNA]</scope>
    <source>
        <strain evidence="1 2">RJX1128</strain>
    </source>
</reference>
<dbReference type="EMBL" id="NIHW01000031">
    <property type="protein sequence ID" value="PLT84531.1"/>
    <property type="molecule type" value="Genomic_DNA"/>
</dbReference>
<evidence type="ECO:0000313" key="1">
    <source>
        <dbReference type="EMBL" id="PLT84531.1"/>
    </source>
</evidence>